<comment type="caution">
    <text evidence="1">The sequence shown here is derived from an EMBL/GenBank/DDBJ whole genome shotgun (WGS) entry which is preliminary data.</text>
</comment>
<accession>A0ABW8BPP7</accession>
<evidence type="ECO:0000313" key="1">
    <source>
        <dbReference type="EMBL" id="MFI7876055.1"/>
    </source>
</evidence>
<evidence type="ECO:0000313" key="2">
    <source>
        <dbReference type="Proteomes" id="UP001614264"/>
    </source>
</evidence>
<reference evidence="1 2" key="1">
    <citation type="submission" date="2024-07" db="EMBL/GenBank/DDBJ databases">
        <title>Whole genome sequencing of Prodigiosin pigment-producing Streptomyces salinarius isolated from rhizosphere soil of Arachis hypogaea.</title>
        <authorList>
            <person name="Vidhya A."/>
            <person name="Ramya S."/>
        </authorList>
    </citation>
    <scope>NUCLEOTIDE SEQUENCE [LARGE SCALE GENOMIC DNA]</scope>
    <source>
        <strain evidence="1 2">VRMG2420</strain>
    </source>
</reference>
<organism evidence="1 2">
    <name type="scientific">Streptomyces salinarius</name>
    <dbReference type="NCBI Taxonomy" id="2762598"/>
    <lineage>
        <taxon>Bacteria</taxon>
        <taxon>Bacillati</taxon>
        <taxon>Actinomycetota</taxon>
        <taxon>Actinomycetes</taxon>
        <taxon>Kitasatosporales</taxon>
        <taxon>Streptomycetaceae</taxon>
        <taxon>Streptomyces</taxon>
    </lineage>
</organism>
<name>A0ABW8BPP7_9ACTN</name>
<proteinExistence type="predicted"/>
<keyword evidence="2" id="KW-1185">Reference proteome</keyword>
<gene>
    <name evidence="1" type="ORF">AB4829_36370</name>
</gene>
<protein>
    <submittedName>
        <fullName evidence="1">Uncharacterized protein</fullName>
    </submittedName>
</protein>
<dbReference type="Proteomes" id="UP001614264">
    <property type="component" value="Unassembled WGS sequence"/>
</dbReference>
<sequence>MVSDGLAVEHRDVGHRGEAETVTCVVVAHDAVQAPRVRERTGVDVGVDAVAGHVAYGAAAHDDVLDVALGLKAVDGRVNVSGAVEHQVVRV</sequence>
<dbReference type="RefSeq" id="WP_399594992.1">
    <property type="nucleotide sequence ID" value="NZ_JBITPR010000066.1"/>
</dbReference>
<dbReference type="EMBL" id="JBITPR010000066">
    <property type="protein sequence ID" value="MFI7876055.1"/>
    <property type="molecule type" value="Genomic_DNA"/>
</dbReference>